<evidence type="ECO:0000313" key="6">
    <source>
        <dbReference type="Proteomes" id="UP000249229"/>
    </source>
</evidence>
<dbReference type="GO" id="GO:0003677">
    <property type="term" value="F:DNA binding"/>
    <property type="evidence" value="ECO:0007669"/>
    <property type="project" value="UniProtKB-UniRule"/>
</dbReference>
<name>A0A2W5R1N2_9SPHN</name>
<evidence type="ECO:0000313" key="5">
    <source>
        <dbReference type="EMBL" id="PZQ61183.1"/>
    </source>
</evidence>
<evidence type="ECO:0000256" key="2">
    <source>
        <dbReference type="PROSITE-ProRule" id="PRU01091"/>
    </source>
</evidence>
<sequence>MRRRNGRWAMATRWSPPPPAPRSLRCKTDPFRTHPRRRRHDPTLIDQVMAVRVLIDRPALRTALTERGMSLSDDAAATVVVAHAGALSDARRCCPDARLLAVAHDEAEELAAFAAGADDVARGSDALVSLRAARLLMAGDTMVRVGSLRIDRLTRTAVRGGRMLRLLPREYALLELLARHAGTTVDHATLRRMLFGLPFDPGTNVLAVHVSRVRAVLHRGFAQPMLLTERGRGYRLIADDG</sequence>
<dbReference type="Pfam" id="PF00486">
    <property type="entry name" value="Trans_reg_C"/>
    <property type="match status" value="1"/>
</dbReference>
<accession>A0A2W5R1N2</accession>
<feature type="region of interest" description="Disordered" evidence="3">
    <location>
        <begin position="1"/>
        <end position="37"/>
    </location>
</feature>
<proteinExistence type="predicted"/>
<feature type="DNA-binding region" description="OmpR/PhoB-type" evidence="2">
    <location>
        <begin position="140"/>
        <end position="238"/>
    </location>
</feature>
<evidence type="ECO:0000256" key="1">
    <source>
        <dbReference type="ARBA" id="ARBA00023125"/>
    </source>
</evidence>
<dbReference type="PROSITE" id="PS51755">
    <property type="entry name" value="OMPR_PHOB"/>
    <property type="match status" value="1"/>
</dbReference>
<feature type="domain" description="OmpR/PhoB-type" evidence="4">
    <location>
        <begin position="140"/>
        <end position="238"/>
    </location>
</feature>
<dbReference type="InterPro" id="IPR001867">
    <property type="entry name" value="OmpR/PhoB-type_DNA-bd"/>
</dbReference>
<evidence type="ECO:0000259" key="4">
    <source>
        <dbReference type="PROSITE" id="PS51755"/>
    </source>
</evidence>
<comment type="caution">
    <text evidence="5">The sequence shown here is derived from an EMBL/GenBank/DDBJ whole genome shotgun (WGS) entry which is preliminary data.</text>
</comment>
<gene>
    <name evidence="5" type="ORF">DI544_06320</name>
</gene>
<organism evidence="5 6">
    <name type="scientific">Sphingomonas taxi</name>
    <dbReference type="NCBI Taxonomy" id="1549858"/>
    <lineage>
        <taxon>Bacteria</taxon>
        <taxon>Pseudomonadati</taxon>
        <taxon>Pseudomonadota</taxon>
        <taxon>Alphaproteobacteria</taxon>
        <taxon>Sphingomonadales</taxon>
        <taxon>Sphingomonadaceae</taxon>
        <taxon>Sphingomonas</taxon>
    </lineage>
</organism>
<protein>
    <recommendedName>
        <fullName evidence="4">OmpR/PhoB-type domain-containing protein</fullName>
    </recommendedName>
</protein>
<dbReference type="AlphaFoldDB" id="A0A2W5R1N2"/>
<dbReference type="GO" id="GO:0006355">
    <property type="term" value="P:regulation of DNA-templated transcription"/>
    <property type="evidence" value="ECO:0007669"/>
    <property type="project" value="InterPro"/>
</dbReference>
<evidence type="ECO:0000256" key="3">
    <source>
        <dbReference type="SAM" id="MobiDB-lite"/>
    </source>
</evidence>
<dbReference type="InterPro" id="IPR016032">
    <property type="entry name" value="Sig_transdc_resp-reg_C-effctor"/>
</dbReference>
<dbReference type="Gene3D" id="1.10.10.10">
    <property type="entry name" value="Winged helix-like DNA-binding domain superfamily/Winged helix DNA-binding domain"/>
    <property type="match status" value="1"/>
</dbReference>
<dbReference type="SMART" id="SM00862">
    <property type="entry name" value="Trans_reg_C"/>
    <property type="match status" value="1"/>
</dbReference>
<dbReference type="InterPro" id="IPR036388">
    <property type="entry name" value="WH-like_DNA-bd_sf"/>
</dbReference>
<dbReference type="EMBL" id="QFQI01000003">
    <property type="protein sequence ID" value="PZQ61183.1"/>
    <property type="molecule type" value="Genomic_DNA"/>
</dbReference>
<dbReference type="SUPFAM" id="SSF46894">
    <property type="entry name" value="C-terminal effector domain of the bipartite response regulators"/>
    <property type="match status" value="1"/>
</dbReference>
<keyword evidence="1 2" id="KW-0238">DNA-binding</keyword>
<dbReference type="CDD" id="cd00383">
    <property type="entry name" value="trans_reg_C"/>
    <property type="match status" value="1"/>
</dbReference>
<dbReference type="Proteomes" id="UP000249229">
    <property type="component" value="Unassembled WGS sequence"/>
</dbReference>
<reference evidence="5 6" key="1">
    <citation type="submission" date="2017-08" db="EMBL/GenBank/DDBJ databases">
        <title>Infants hospitalized years apart are colonized by the same room-sourced microbial strains.</title>
        <authorList>
            <person name="Brooks B."/>
            <person name="Olm M.R."/>
            <person name="Firek B.A."/>
            <person name="Baker R."/>
            <person name="Thomas B.C."/>
            <person name="Morowitz M.J."/>
            <person name="Banfield J.F."/>
        </authorList>
    </citation>
    <scope>NUCLEOTIDE SEQUENCE [LARGE SCALE GENOMIC DNA]</scope>
    <source>
        <strain evidence="5">S2_005_001_R1_22</strain>
    </source>
</reference>
<dbReference type="GO" id="GO:0000160">
    <property type="term" value="P:phosphorelay signal transduction system"/>
    <property type="evidence" value="ECO:0007669"/>
    <property type="project" value="InterPro"/>
</dbReference>